<proteinExistence type="predicted"/>
<reference evidence="2" key="1">
    <citation type="submission" date="2024-01" db="EMBL/GenBank/DDBJ databases">
        <title>Roseobacter fucihabitans sp. nov., isolated from the brown alga Fucus spiralis.</title>
        <authorList>
            <person name="Hahnke S."/>
            <person name="Berger M."/>
            <person name="Schlingloff A."/>
            <person name="Athale I."/>
            <person name="Neumann-Schaal M."/>
            <person name="Adenaya A."/>
            <person name="Poehlein A."/>
            <person name="Daniel R."/>
            <person name="Pertersen J."/>
            <person name="Brinkhoff T."/>
        </authorList>
    </citation>
    <scope>NUCLEOTIDE SEQUENCE [LARGE SCALE GENOMIC DNA]</scope>
    <source>
        <strain evidence="2">B14</strain>
    </source>
</reference>
<protein>
    <submittedName>
        <fullName evidence="1">Uncharacterized protein</fullName>
    </submittedName>
</protein>
<dbReference type="Proteomes" id="UP001318682">
    <property type="component" value="Chromosome"/>
</dbReference>
<accession>A0ABZ2BLW2</accession>
<evidence type="ECO:0000313" key="2">
    <source>
        <dbReference type="Proteomes" id="UP001318682"/>
    </source>
</evidence>
<dbReference type="EMBL" id="CP143423">
    <property type="protein sequence ID" value="WVX47099.1"/>
    <property type="molecule type" value="Genomic_DNA"/>
</dbReference>
<organism evidence="1 2">
    <name type="scientific">Roseobacter fucihabitans</name>
    <dbReference type="NCBI Taxonomy" id="1537242"/>
    <lineage>
        <taxon>Bacteria</taxon>
        <taxon>Pseudomonadati</taxon>
        <taxon>Pseudomonadota</taxon>
        <taxon>Alphaproteobacteria</taxon>
        <taxon>Rhodobacterales</taxon>
        <taxon>Roseobacteraceae</taxon>
        <taxon>Roseobacter</taxon>
    </lineage>
</organism>
<dbReference type="RefSeq" id="WP_187428048.1">
    <property type="nucleotide sequence ID" value="NZ_CP143423.1"/>
</dbReference>
<gene>
    <name evidence="1" type="ORF">ROLI_001640</name>
</gene>
<keyword evidence="2" id="KW-1185">Reference proteome</keyword>
<sequence length="721" mass="78920">MTPPPAPQSFETLRHAAIGFAQAASGNIWTDFNLHDPGVTLLEQTCFALSEVSYQATHETADLLTDEKGDIRFAPMSLFLPRQTLPGNPVTLLDIAAQLSEVPGIARVLISCGPRAGLLNVVIIPAGGSPDAARQDADIKAGARIMRAFRARRPLGCDIHRMRVAKRVSARLAGSVQITGTAIPERVAAEIYYHVSAILRGQATGHDTSVGATRKTVFDHPQTFLHAPSDQDGKVPNLEDHLASFRKIPGVIDISSFSLTRQIPVPKDGDAREDVHYLDLTLPDTVADIELELTLDGLPLKLDPSGILEEFVRVSADHIAHARHHLDGSDWILPAAGQRRNFDVASIDALLPGVYRAGLKSTPEAALMTQYRQAVNAHVDDMSATLRDLPRFLSASTDATTDDPAVQRRRIALLDVLIAHQGEEMPETLHAGLHSYRTAAERAAFELRWRLDYLTALPNLNRGRGTGPNGENPGAFLLKFRQLADLQHPRDLVQGLERLDLSLADGADRIDPDFARLDLMLPDNPFDMLVPHQPDAQPLDDAALRAASPWITQNTCPAELFILCADPRSFLVSQTADGDFAVFFDAQSPTHLYTCGRFETLEAATGFAQRLRASWKALHANAEGAYLIEDILLRNASSDFISNSATMVMTGWTARTGQATYRAYVTRLIETHAPAHMKIDALWMDPEAMARFEDLFDKFNSGSQDAKREIRALLADVKAGS</sequence>
<name>A0ABZ2BLW2_9RHOB</name>
<evidence type="ECO:0000313" key="1">
    <source>
        <dbReference type="EMBL" id="WVX47099.1"/>
    </source>
</evidence>